<feature type="transmembrane region" description="Helical" evidence="10">
    <location>
        <begin position="202"/>
        <end position="221"/>
    </location>
</feature>
<keyword evidence="9" id="KW-0046">Antibiotic resistance</keyword>
<evidence type="ECO:0000256" key="4">
    <source>
        <dbReference type="ARBA" id="ARBA00022475"/>
    </source>
</evidence>
<evidence type="ECO:0000256" key="9">
    <source>
        <dbReference type="ARBA" id="ARBA00023251"/>
    </source>
</evidence>
<dbReference type="GO" id="GO:0140359">
    <property type="term" value="F:ABC-type transporter activity"/>
    <property type="evidence" value="ECO:0007669"/>
    <property type="project" value="InterPro"/>
</dbReference>
<evidence type="ECO:0000313" key="12">
    <source>
        <dbReference type="EMBL" id="NIH55103.1"/>
    </source>
</evidence>
<keyword evidence="7 10" id="KW-1133">Transmembrane helix</keyword>
<evidence type="ECO:0000256" key="8">
    <source>
        <dbReference type="ARBA" id="ARBA00023136"/>
    </source>
</evidence>
<evidence type="ECO:0000256" key="5">
    <source>
        <dbReference type="ARBA" id="ARBA00022519"/>
    </source>
</evidence>
<feature type="transmembrane region" description="Helical" evidence="10">
    <location>
        <begin position="266"/>
        <end position="284"/>
    </location>
</feature>
<sequence length="299" mass="33253">MTPEERMSSLQALPFETIGSSTQGVRGFWSQTKLIIRHKEMLSLFVRRDLKSRYKDSALGFFWTLVRPLTQLFIYYVVLGKFLGAERGLPEFAIYIFTGLTIYTLFSEIVMGGTGSIIANAGLVKKVYLPRELFPLAGIGAALFNFVIQLLILLAATLIIGSFPISPNFIYFVPSVLVILLFATALSLLLSAVNVYLRDVQYLVEVVLMVLMWASPILYGWKHVKNVLGEGFLLDLYTNNPVTLAVLGFQQAMWTAGSDQPVPDNLMGRLLIAAAIGAICVYFAQRVFAKLQGNFAQML</sequence>
<protein>
    <recommendedName>
        <fullName evidence="10">Transport permease protein</fullName>
    </recommendedName>
</protein>
<evidence type="ECO:0000313" key="13">
    <source>
        <dbReference type="Proteomes" id="UP000541033"/>
    </source>
</evidence>
<dbReference type="GO" id="GO:0043190">
    <property type="term" value="C:ATP-binding cassette (ABC) transporter complex"/>
    <property type="evidence" value="ECO:0007669"/>
    <property type="project" value="InterPro"/>
</dbReference>
<keyword evidence="3 10" id="KW-0813">Transport</keyword>
<dbReference type="PANTHER" id="PTHR30413:SF8">
    <property type="entry name" value="TRANSPORT PERMEASE PROTEIN"/>
    <property type="match status" value="1"/>
</dbReference>
<dbReference type="Pfam" id="PF01061">
    <property type="entry name" value="ABC2_membrane"/>
    <property type="match status" value="1"/>
</dbReference>
<dbReference type="Proteomes" id="UP000541033">
    <property type="component" value="Unassembled WGS sequence"/>
</dbReference>
<accession>A0A7X5TV13</accession>
<comment type="caution">
    <text evidence="12">The sequence shown here is derived from an EMBL/GenBank/DDBJ whole genome shotgun (WGS) entry which is preliminary data.</text>
</comment>
<evidence type="ECO:0000256" key="1">
    <source>
        <dbReference type="ARBA" id="ARBA00004429"/>
    </source>
</evidence>
<gene>
    <name evidence="12" type="ORF">FHX76_003018</name>
</gene>
<dbReference type="GO" id="GO:0015920">
    <property type="term" value="P:lipopolysaccharide transport"/>
    <property type="evidence" value="ECO:0007669"/>
    <property type="project" value="TreeGrafter"/>
</dbReference>
<proteinExistence type="inferred from homology"/>
<keyword evidence="6 10" id="KW-0812">Transmembrane</keyword>
<dbReference type="GO" id="GO:0046677">
    <property type="term" value="P:response to antibiotic"/>
    <property type="evidence" value="ECO:0007669"/>
    <property type="project" value="UniProtKB-KW"/>
</dbReference>
<keyword evidence="8 10" id="KW-0472">Membrane</keyword>
<dbReference type="EMBL" id="JAAMOX010000003">
    <property type="protein sequence ID" value="NIH55103.1"/>
    <property type="molecule type" value="Genomic_DNA"/>
</dbReference>
<dbReference type="InterPro" id="IPR000412">
    <property type="entry name" value="ABC_2_transport"/>
</dbReference>
<dbReference type="InterPro" id="IPR047817">
    <property type="entry name" value="ABC2_TM_bact-type"/>
</dbReference>
<feature type="transmembrane region" description="Helical" evidence="10">
    <location>
        <begin position="58"/>
        <end position="80"/>
    </location>
</feature>
<feature type="transmembrane region" description="Helical" evidence="10">
    <location>
        <begin position="169"/>
        <end position="190"/>
    </location>
</feature>
<feature type="transmembrane region" description="Helical" evidence="10">
    <location>
        <begin position="133"/>
        <end position="163"/>
    </location>
</feature>
<evidence type="ECO:0000256" key="10">
    <source>
        <dbReference type="RuleBase" id="RU361157"/>
    </source>
</evidence>
<dbReference type="PROSITE" id="PS51012">
    <property type="entry name" value="ABC_TM2"/>
    <property type="match status" value="1"/>
</dbReference>
<comment type="similarity">
    <text evidence="2 10">Belongs to the ABC-2 integral membrane protein family.</text>
</comment>
<evidence type="ECO:0000256" key="7">
    <source>
        <dbReference type="ARBA" id="ARBA00022989"/>
    </source>
</evidence>
<dbReference type="AlphaFoldDB" id="A0A7X5TV13"/>
<comment type="subcellular location">
    <subcellularLocation>
        <location evidence="1">Cell inner membrane</location>
        <topology evidence="1">Multi-pass membrane protein</topology>
    </subcellularLocation>
    <subcellularLocation>
        <location evidence="10">Cell membrane</location>
        <topology evidence="10">Multi-pass membrane protein</topology>
    </subcellularLocation>
</comment>
<feature type="domain" description="ABC transmembrane type-2" evidence="11">
    <location>
        <begin position="59"/>
        <end position="291"/>
    </location>
</feature>
<dbReference type="RefSeq" id="WP_167152018.1">
    <property type="nucleotide sequence ID" value="NZ_JAAMOX010000003.1"/>
</dbReference>
<keyword evidence="4 10" id="KW-1003">Cell membrane</keyword>
<keyword evidence="5" id="KW-0997">Cell inner membrane</keyword>
<dbReference type="PANTHER" id="PTHR30413">
    <property type="entry name" value="INNER MEMBRANE TRANSPORT PERMEASE"/>
    <property type="match status" value="1"/>
</dbReference>
<evidence type="ECO:0000256" key="2">
    <source>
        <dbReference type="ARBA" id="ARBA00007783"/>
    </source>
</evidence>
<organism evidence="12 13">
    <name type="scientific">Lysinibacter cavernae</name>
    <dbReference type="NCBI Taxonomy" id="1640652"/>
    <lineage>
        <taxon>Bacteria</taxon>
        <taxon>Bacillati</taxon>
        <taxon>Actinomycetota</taxon>
        <taxon>Actinomycetes</taxon>
        <taxon>Micrococcales</taxon>
        <taxon>Microbacteriaceae</taxon>
        <taxon>Lysinibacter</taxon>
    </lineage>
</organism>
<evidence type="ECO:0000256" key="6">
    <source>
        <dbReference type="ARBA" id="ARBA00022692"/>
    </source>
</evidence>
<dbReference type="PRINTS" id="PR00164">
    <property type="entry name" value="ABC2TRNSPORT"/>
</dbReference>
<reference evidence="12 13" key="1">
    <citation type="submission" date="2020-02" db="EMBL/GenBank/DDBJ databases">
        <title>Sequencing the genomes of 1000 actinobacteria strains.</title>
        <authorList>
            <person name="Klenk H.-P."/>
        </authorList>
    </citation>
    <scope>NUCLEOTIDE SEQUENCE [LARGE SCALE GENOMIC DNA]</scope>
    <source>
        <strain evidence="12 13">DSM 27960</strain>
    </source>
</reference>
<dbReference type="InterPro" id="IPR013525">
    <property type="entry name" value="ABC2_TM"/>
</dbReference>
<evidence type="ECO:0000259" key="11">
    <source>
        <dbReference type="PROSITE" id="PS51012"/>
    </source>
</evidence>
<keyword evidence="13" id="KW-1185">Reference proteome</keyword>
<feature type="transmembrane region" description="Helical" evidence="10">
    <location>
        <begin position="92"/>
        <end position="121"/>
    </location>
</feature>
<evidence type="ECO:0000256" key="3">
    <source>
        <dbReference type="ARBA" id="ARBA00022448"/>
    </source>
</evidence>
<name>A0A7X5TV13_9MICO</name>